<organism evidence="2 3">
    <name type="scientific">Blastococcus colisei</name>
    <dbReference type="NCBI Taxonomy" id="1564162"/>
    <lineage>
        <taxon>Bacteria</taxon>
        <taxon>Bacillati</taxon>
        <taxon>Actinomycetota</taxon>
        <taxon>Actinomycetes</taxon>
        <taxon>Geodermatophilales</taxon>
        <taxon>Geodermatophilaceae</taxon>
        <taxon>Blastococcus</taxon>
    </lineage>
</organism>
<dbReference type="Proteomes" id="UP000319865">
    <property type="component" value="Unassembled WGS sequence"/>
</dbReference>
<reference evidence="2 3" key="1">
    <citation type="submission" date="2019-06" db="EMBL/GenBank/DDBJ databases">
        <title>Sequencing the genomes of 1000 actinobacteria strains.</title>
        <authorList>
            <person name="Klenk H.-P."/>
        </authorList>
    </citation>
    <scope>NUCLEOTIDE SEQUENCE [LARGE SCALE GENOMIC DNA]</scope>
    <source>
        <strain evidence="2 3">DSM 46837</strain>
    </source>
</reference>
<accession>A0A543PDG0</accession>
<keyword evidence="3" id="KW-1185">Reference proteome</keyword>
<evidence type="ECO:0000259" key="1">
    <source>
        <dbReference type="PROSITE" id="PS50965"/>
    </source>
</evidence>
<dbReference type="PROSITE" id="PS50965">
    <property type="entry name" value="NERD"/>
    <property type="match status" value="1"/>
</dbReference>
<dbReference type="AlphaFoldDB" id="A0A543PDG0"/>
<name>A0A543PDG0_9ACTN</name>
<feature type="domain" description="NERD" evidence="1">
    <location>
        <begin position="52"/>
        <end position="166"/>
    </location>
</feature>
<dbReference type="RefSeq" id="WP_142024785.1">
    <property type="nucleotide sequence ID" value="NZ_VFQE01000001.1"/>
</dbReference>
<comment type="caution">
    <text evidence="2">The sequence shown here is derived from an EMBL/GenBank/DDBJ whole genome shotgun (WGS) entry which is preliminary data.</text>
</comment>
<evidence type="ECO:0000313" key="3">
    <source>
        <dbReference type="Proteomes" id="UP000319865"/>
    </source>
</evidence>
<dbReference type="InterPro" id="IPR011528">
    <property type="entry name" value="NERD"/>
</dbReference>
<gene>
    <name evidence="2" type="ORF">FHU33_1518</name>
</gene>
<evidence type="ECO:0000313" key="2">
    <source>
        <dbReference type="EMBL" id="TQN42124.1"/>
    </source>
</evidence>
<dbReference type="Pfam" id="PF08378">
    <property type="entry name" value="NERD"/>
    <property type="match status" value="1"/>
</dbReference>
<sequence>MTEQHTGWDDLAIRCPGSAASAQAAQARAAAPVRSVLARLMGVHSDERAWRLGAAGEKRVGRQLERLMKDDPRWRCLHAIPVGRRGADIHHFVIGPGGVFTLNAKHHPGARLWVGGDTFMVNGVRQPYVRNSRHEADRVSSLLSSAVGHPIAVTGLVVPVGAQDVRIKKPPKDDAVVPRRQLWRWLSHQPQALPVAIIDTLFEQARRSATWTGT</sequence>
<proteinExistence type="predicted"/>
<protein>
    <submittedName>
        <fullName evidence="2">Nuclease-like protein</fullName>
    </submittedName>
</protein>
<dbReference type="OrthoDB" id="5793358at2"/>
<dbReference type="EMBL" id="VFQE01000001">
    <property type="protein sequence ID" value="TQN42124.1"/>
    <property type="molecule type" value="Genomic_DNA"/>
</dbReference>